<dbReference type="InterPro" id="IPR003661">
    <property type="entry name" value="HisK_dim/P_dom"/>
</dbReference>
<evidence type="ECO:0000256" key="5">
    <source>
        <dbReference type="ARBA" id="ARBA00022679"/>
    </source>
</evidence>
<keyword evidence="9" id="KW-0902">Two-component regulatory system</keyword>
<evidence type="ECO:0000256" key="9">
    <source>
        <dbReference type="ARBA" id="ARBA00023012"/>
    </source>
</evidence>
<keyword evidence="7 15" id="KW-0418">Kinase</keyword>
<feature type="region of interest" description="Disordered" evidence="11">
    <location>
        <begin position="1"/>
        <end position="25"/>
    </location>
</feature>
<keyword evidence="8 12" id="KW-1133">Transmembrane helix</keyword>
<dbReference type="InterPro" id="IPR003594">
    <property type="entry name" value="HATPase_dom"/>
</dbReference>
<evidence type="ECO:0000256" key="12">
    <source>
        <dbReference type="SAM" id="Phobius"/>
    </source>
</evidence>
<evidence type="ECO:0000313" key="15">
    <source>
        <dbReference type="EMBL" id="PRY50578.1"/>
    </source>
</evidence>
<dbReference type="Proteomes" id="UP000239210">
    <property type="component" value="Unassembled WGS sequence"/>
</dbReference>
<gene>
    <name evidence="15" type="ORF">LY71_103137</name>
</gene>
<evidence type="ECO:0000256" key="2">
    <source>
        <dbReference type="ARBA" id="ARBA00004236"/>
    </source>
</evidence>
<keyword evidence="4" id="KW-0597">Phosphoprotein</keyword>
<dbReference type="GO" id="GO:0000155">
    <property type="term" value="F:phosphorelay sensor kinase activity"/>
    <property type="evidence" value="ECO:0007669"/>
    <property type="project" value="InterPro"/>
</dbReference>
<dbReference type="SMART" id="SM00304">
    <property type="entry name" value="HAMP"/>
    <property type="match status" value="1"/>
</dbReference>
<dbReference type="Gene3D" id="1.10.287.130">
    <property type="match status" value="1"/>
</dbReference>
<keyword evidence="10 12" id="KW-0472">Membrane</keyword>
<dbReference type="PROSITE" id="PS50109">
    <property type="entry name" value="HIS_KIN"/>
    <property type="match status" value="1"/>
</dbReference>
<dbReference type="InterPro" id="IPR036890">
    <property type="entry name" value="HATPase_C_sf"/>
</dbReference>
<name>A0A2T0TYG7_9ACTN</name>
<proteinExistence type="predicted"/>
<dbReference type="EC" id="2.7.13.3" evidence="3"/>
<dbReference type="InterPro" id="IPR005467">
    <property type="entry name" value="His_kinase_dom"/>
</dbReference>
<dbReference type="PROSITE" id="PS50885">
    <property type="entry name" value="HAMP"/>
    <property type="match status" value="1"/>
</dbReference>
<dbReference type="Pfam" id="PF00512">
    <property type="entry name" value="HisKA"/>
    <property type="match status" value="1"/>
</dbReference>
<dbReference type="Pfam" id="PF02518">
    <property type="entry name" value="HATPase_c"/>
    <property type="match status" value="1"/>
</dbReference>
<dbReference type="EMBL" id="PVTG01000003">
    <property type="protein sequence ID" value="PRY50578.1"/>
    <property type="molecule type" value="Genomic_DNA"/>
</dbReference>
<evidence type="ECO:0000256" key="6">
    <source>
        <dbReference type="ARBA" id="ARBA00022692"/>
    </source>
</evidence>
<keyword evidence="6 12" id="KW-0812">Transmembrane</keyword>
<evidence type="ECO:0000256" key="7">
    <source>
        <dbReference type="ARBA" id="ARBA00022777"/>
    </source>
</evidence>
<keyword evidence="16" id="KW-1185">Reference proteome</keyword>
<dbReference type="FunFam" id="1.10.287.130:FF:000001">
    <property type="entry name" value="Two-component sensor histidine kinase"/>
    <property type="match status" value="1"/>
</dbReference>
<evidence type="ECO:0000256" key="11">
    <source>
        <dbReference type="SAM" id="MobiDB-lite"/>
    </source>
</evidence>
<dbReference type="Gene3D" id="6.10.340.10">
    <property type="match status" value="1"/>
</dbReference>
<feature type="compositionally biased region" description="Low complexity" evidence="11">
    <location>
        <begin position="530"/>
        <end position="545"/>
    </location>
</feature>
<dbReference type="InterPro" id="IPR036097">
    <property type="entry name" value="HisK_dim/P_sf"/>
</dbReference>
<evidence type="ECO:0000256" key="10">
    <source>
        <dbReference type="ARBA" id="ARBA00023136"/>
    </source>
</evidence>
<feature type="compositionally biased region" description="Low complexity" evidence="11">
    <location>
        <begin position="1"/>
        <end position="15"/>
    </location>
</feature>
<dbReference type="PRINTS" id="PR00344">
    <property type="entry name" value="BCTRLSENSOR"/>
</dbReference>
<dbReference type="InterPro" id="IPR003660">
    <property type="entry name" value="HAMP_dom"/>
</dbReference>
<organism evidence="15 16">
    <name type="scientific">Geodermatophilus tzadiensis</name>
    <dbReference type="NCBI Taxonomy" id="1137988"/>
    <lineage>
        <taxon>Bacteria</taxon>
        <taxon>Bacillati</taxon>
        <taxon>Actinomycetota</taxon>
        <taxon>Actinomycetes</taxon>
        <taxon>Geodermatophilales</taxon>
        <taxon>Geodermatophilaceae</taxon>
        <taxon>Geodermatophilus</taxon>
    </lineage>
</organism>
<dbReference type="InterPro" id="IPR004358">
    <property type="entry name" value="Sig_transdc_His_kin-like_C"/>
</dbReference>
<evidence type="ECO:0000256" key="8">
    <source>
        <dbReference type="ARBA" id="ARBA00022989"/>
    </source>
</evidence>
<accession>A0A2T0TYG7</accession>
<dbReference type="PANTHER" id="PTHR45436:SF5">
    <property type="entry name" value="SENSOR HISTIDINE KINASE TRCS"/>
    <property type="match status" value="1"/>
</dbReference>
<evidence type="ECO:0000256" key="1">
    <source>
        <dbReference type="ARBA" id="ARBA00000085"/>
    </source>
</evidence>
<keyword evidence="5" id="KW-0808">Transferase</keyword>
<dbReference type="InterPro" id="IPR050428">
    <property type="entry name" value="TCS_sensor_his_kinase"/>
</dbReference>
<protein>
    <recommendedName>
        <fullName evidence="3">histidine kinase</fullName>
        <ecNumber evidence="3">2.7.13.3</ecNumber>
    </recommendedName>
</protein>
<evidence type="ECO:0000259" key="14">
    <source>
        <dbReference type="PROSITE" id="PS50885"/>
    </source>
</evidence>
<comment type="catalytic activity">
    <reaction evidence="1">
        <text>ATP + protein L-histidine = ADP + protein N-phospho-L-histidine.</text>
        <dbReference type="EC" id="2.7.13.3"/>
    </reaction>
</comment>
<dbReference type="PANTHER" id="PTHR45436">
    <property type="entry name" value="SENSOR HISTIDINE KINASE YKOH"/>
    <property type="match status" value="1"/>
</dbReference>
<dbReference type="SMART" id="SM00388">
    <property type="entry name" value="HisKA"/>
    <property type="match status" value="1"/>
</dbReference>
<dbReference type="CDD" id="cd00075">
    <property type="entry name" value="HATPase"/>
    <property type="match status" value="1"/>
</dbReference>
<evidence type="ECO:0000313" key="16">
    <source>
        <dbReference type="Proteomes" id="UP000239210"/>
    </source>
</evidence>
<dbReference type="AlphaFoldDB" id="A0A2T0TYG7"/>
<comment type="subcellular location">
    <subcellularLocation>
        <location evidence="2">Cell membrane</location>
    </subcellularLocation>
</comment>
<dbReference type="CDD" id="cd06225">
    <property type="entry name" value="HAMP"/>
    <property type="match status" value="1"/>
</dbReference>
<feature type="domain" description="Histidine kinase" evidence="13">
    <location>
        <begin position="287"/>
        <end position="496"/>
    </location>
</feature>
<dbReference type="Gene3D" id="3.30.565.10">
    <property type="entry name" value="Histidine kinase-like ATPase, C-terminal domain"/>
    <property type="match status" value="1"/>
</dbReference>
<dbReference type="CDD" id="cd00082">
    <property type="entry name" value="HisKA"/>
    <property type="match status" value="1"/>
</dbReference>
<evidence type="ECO:0000256" key="3">
    <source>
        <dbReference type="ARBA" id="ARBA00012438"/>
    </source>
</evidence>
<dbReference type="SUPFAM" id="SSF55874">
    <property type="entry name" value="ATPase domain of HSP90 chaperone/DNA topoisomerase II/histidine kinase"/>
    <property type="match status" value="1"/>
</dbReference>
<dbReference type="SMART" id="SM00387">
    <property type="entry name" value="HATPase_c"/>
    <property type="match status" value="1"/>
</dbReference>
<dbReference type="Pfam" id="PF00672">
    <property type="entry name" value="HAMP"/>
    <property type="match status" value="1"/>
</dbReference>
<dbReference type="GO" id="GO:0005886">
    <property type="term" value="C:plasma membrane"/>
    <property type="evidence" value="ECO:0007669"/>
    <property type="project" value="UniProtKB-SubCell"/>
</dbReference>
<evidence type="ECO:0000256" key="4">
    <source>
        <dbReference type="ARBA" id="ARBA00022553"/>
    </source>
</evidence>
<comment type="caution">
    <text evidence="15">The sequence shown here is derived from an EMBL/GenBank/DDBJ whole genome shotgun (WGS) entry which is preliminary data.</text>
</comment>
<feature type="region of interest" description="Disordered" evidence="11">
    <location>
        <begin position="490"/>
        <end position="545"/>
    </location>
</feature>
<feature type="domain" description="HAMP" evidence="14">
    <location>
        <begin position="225"/>
        <end position="279"/>
    </location>
</feature>
<feature type="transmembrane region" description="Helical" evidence="12">
    <location>
        <begin position="39"/>
        <end position="62"/>
    </location>
</feature>
<dbReference type="SUPFAM" id="SSF47384">
    <property type="entry name" value="Homodimeric domain of signal transducing histidine kinase"/>
    <property type="match status" value="1"/>
</dbReference>
<evidence type="ECO:0000259" key="13">
    <source>
        <dbReference type="PROSITE" id="PS50109"/>
    </source>
</evidence>
<sequence length="545" mass="57950">MTTMTEQGTPTTVTTERQPAGWRARARRRLAPRAARTRIIGWVLLMVLMALAVVTLVTWQLLVRATNERMDVALTAEVGEFRRIIEGNVDPRSGEPFRSVADVLQTMITYNLARPNEKFLGYVDGGYRFQSRIEAPVLLSEDTAFTRLVASVEQTTSGRYASGAGEVRYLAVPVSLEGDPSRGVAVVAYFADQERQAADDTATLMLGVGAVTLLLAAAGAWVVAGRVLAPVRAVAHTAQGITETDLSGRIPVDGRPPDELTDLAVAVNAMLDRVETGVAAQRRFLDDAGHELRTPITIVRGHLDVLDPADPDDVRQTVALVDDELERMNRMVSELLLLARAEQPEFVRPQPVDVAELTAEVFGKVQRLGDRDWQLGALARADLLLDPQRLTQAVVALADNAARYTAPGDRIVLGSRLTGGQLLVWVDDTGPGIAEADQARVFERFARGGSGARRSDGAGLGLSIVQAIAAAHGGRVELHSRPGDGATFTLVLPARPAPPRDAGTDPDAVPTSDPAAGTGDDPLATPPPAGAGAEVPAAPTEGGTR</sequence>
<reference evidence="15 16" key="1">
    <citation type="submission" date="2018-03" db="EMBL/GenBank/DDBJ databases">
        <title>Genomic Encyclopedia of Archaeal and Bacterial Type Strains, Phase II (KMG-II): from individual species to whole genera.</title>
        <authorList>
            <person name="Goeker M."/>
        </authorList>
    </citation>
    <scope>NUCLEOTIDE SEQUENCE [LARGE SCALE GENOMIC DNA]</scope>
    <source>
        <strain evidence="15 16">DSM 45416</strain>
    </source>
</reference>